<sequence>MMVSERSALDDKVLRVVLRKKIKERRGGFNGEQYGHLKKDKDFELEFTYKQHKTTSIFSSIETSKQNILAVH</sequence>
<dbReference type="EMBL" id="CAJJDP010000053">
    <property type="protein sequence ID" value="CAD8169478.1"/>
    <property type="molecule type" value="Genomic_DNA"/>
</dbReference>
<name>A0A8S1UWL2_PAROT</name>
<protein>
    <submittedName>
        <fullName evidence="1">Uncharacterized protein</fullName>
    </submittedName>
</protein>
<dbReference type="AlphaFoldDB" id="A0A8S1UWL2"/>
<comment type="caution">
    <text evidence="1">The sequence shown here is derived from an EMBL/GenBank/DDBJ whole genome shotgun (WGS) entry which is preliminary data.</text>
</comment>
<evidence type="ECO:0000313" key="2">
    <source>
        <dbReference type="Proteomes" id="UP000683925"/>
    </source>
</evidence>
<evidence type="ECO:0000313" key="1">
    <source>
        <dbReference type="EMBL" id="CAD8169478.1"/>
    </source>
</evidence>
<keyword evidence="2" id="KW-1185">Reference proteome</keyword>
<reference evidence="1" key="1">
    <citation type="submission" date="2021-01" db="EMBL/GenBank/DDBJ databases">
        <authorList>
            <consortium name="Genoscope - CEA"/>
            <person name="William W."/>
        </authorList>
    </citation>
    <scope>NUCLEOTIDE SEQUENCE</scope>
</reference>
<accession>A0A8S1UWL2</accession>
<proteinExistence type="predicted"/>
<organism evidence="1 2">
    <name type="scientific">Paramecium octaurelia</name>
    <dbReference type="NCBI Taxonomy" id="43137"/>
    <lineage>
        <taxon>Eukaryota</taxon>
        <taxon>Sar</taxon>
        <taxon>Alveolata</taxon>
        <taxon>Ciliophora</taxon>
        <taxon>Intramacronucleata</taxon>
        <taxon>Oligohymenophorea</taxon>
        <taxon>Peniculida</taxon>
        <taxon>Parameciidae</taxon>
        <taxon>Paramecium</taxon>
    </lineage>
</organism>
<dbReference type="Proteomes" id="UP000683925">
    <property type="component" value="Unassembled WGS sequence"/>
</dbReference>
<gene>
    <name evidence="1" type="ORF">POCTA_138.1.T0530255</name>
</gene>